<comment type="subunit">
    <text evidence="8">Monomer.</text>
</comment>
<dbReference type="InterPro" id="IPR009080">
    <property type="entry name" value="tRNAsynth_Ia_anticodon-bd"/>
</dbReference>
<dbReference type="GO" id="GO:0005737">
    <property type="term" value="C:cytoplasm"/>
    <property type="evidence" value="ECO:0007669"/>
    <property type="project" value="UniProtKB-SubCell"/>
</dbReference>
<dbReference type="PRINTS" id="PR01038">
    <property type="entry name" value="TRNASYNTHARG"/>
</dbReference>
<dbReference type="EMBL" id="LGCK01000010">
    <property type="protein sequence ID" value="KPL71966.1"/>
    <property type="molecule type" value="Genomic_DNA"/>
</dbReference>
<accession>A0A0P6XQZ4</accession>
<keyword evidence="2 8" id="KW-0436">Ligase</keyword>
<dbReference type="CDD" id="cd07956">
    <property type="entry name" value="Anticodon_Ia_Arg"/>
    <property type="match status" value="1"/>
</dbReference>
<dbReference type="STRING" id="229920.ADM99_10530"/>
<dbReference type="Gene3D" id="3.30.1360.70">
    <property type="entry name" value="Arginyl tRNA synthetase N-terminal domain"/>
    <property type="match status" value="1"/>
</dbReference>
<evidence type="ECO:0000256" key="3">
    <source>
        <dbReference type="ARBA" id="ARBA00022741"/>
    </source>
</evidence>
<dbReference type="GO" id="GO:0005524">
    <property type="term" value="F:ATP binding"/>
    <property type="evidence" value="ECO:0007669"/>
    <property type="project" value="UniProtKB-UniRule"/>
</dbReference>
<evidence type="ECO:0000256" key="8">
    <source>
        <dbReference type="HAMAP-Rule" id="MF_00123"/>
    </source>
</evidence>
<organism evidence="11 12">
    <name type="scientific">Leptolinea tardivitalis</name>
    <dbReference type="NCBI Taxonomy" id="229920"/>
    <lineage>
        <taxon>Bacteria</taxon>
        <taxon>Bacillati</taxon>
        <taxon>Chloroflexota</taxon>
        <taxon>Anaerolineae</taxon>
        <taxon>Anaerolineales</taxon>
        <taxon>Anaerolineaceae</taxon>
        <taxon>Leptolinea</taxon>
    </lineage>
</organism>
<dbReference type="Proteomes" id="UP000050430">
    <property type="component" value="Unassembled WGS sequence"/>
</dbReference>
<keyword evidence="4 8" id="KW-0067">ATP-binding</keyword>
<evidence type="ECO:0000256" key="7">
    <source>
        <dbReference type="ARBA" id="ARBA00049339"/>
    </source>
</evidence>
<dbReference type="SUPFAM" id="SSF47323">
    <property type="entry name" value="Anticodon-binding domain of a subclass of class I aminoacyl-tRNA synthetases"/>
    <property type="match status" value="1"/>
</dbReference>
<dbReference type="InterPro" id="IPR035684">
    <property type="entry name" value="ArgRS_core"/>
</dbReference>
<keyword evidence="12" id="KW-1185">Reference proteome</keyword>
<dbReference type="SUPFAM" id="SSF52374">
    <property type="entry name" value="Nucleotidylyl transferase"/>
    <property type="match status" value="1"/>
</dbReference>
<evidence type="ECO:0000256" key="4">
    <source>
        <dbReference type="ARBA" id="ARBA00022840"/>
    </source>
</evidence>
<keyword evidence="3 8" id="KW-0547">Nucleotide-binding</keyword>
<evidence type="ECO:0000259" key="10">
    <source>
        <dbReference type="SMART" id="SM00836"/>
    </source>
</evidence>
<evidence type="ECO:0000313" key="12">
    <source>
        <dbReference type="Proteomes" id="UP000050430"/>
    </source>
</evidence>
<name>A0A0P6XQZ4_9CHLR</name>
<comment type="catalytic activity">
    <reaction evidence="7 8">
        <text>tRNA(Arg) + L-arginine + ATP = L-arginyl-tRNA(Arg) + AMP + diphosphate</text>
        <dbReference type="Rhea" id="RHEA:20301"/>
        <dbReference type="Rhea" id="RHEA-COMP:9658"/>
        <dbReference type="Rhea" id="RHEA-COMP:9673"/>
        <dbReference type="ChEBI" id="CHEBI:30616"/>
        <dbReference type="ChEBI" id="CHEBI:32682"/>
        <dbReference type="ChEBI" id="CHEBI:33019"/>
        <dbReference type="ChEBI" id="CHEBI:78442"/>
        <dbReference type="ChEBI" id="CHEBI:78513"/>
        <dbReference type="ChEBI" id="CHEBI:456215"/>
        <dbReference type="EC" id="6.1.1.19"/>
    </reaction>
</comment>
<comment type="caution">
    <text evidence="11">The sequence shown here is derived from an EMBL/GenBank/DDBJ whole genome shotgun (WGS) entry which is preliminary data.</text>
</comment>
<dbReference type="Pfam" id="PF00750">
    <property type="entry name" value="tRNA-synt_1d"/>
    <property type="match status" value="1"/>
</dbReference>
<dbReference type="InterPro" id="IPR014729">
    <property type="entry name" value="Rossmann-like_a/b/a_fold"/>
</dbReference>
<evidence type="ECO:0000256" key="1">
    <source>
        <dbReference type="ARBA" id="ARBA00005594"/>
    </source>
</evidence>
<reference evidence="11 12" key="1">
    <citation type="submission" date="2015-07" db="EMBL/GenBank/DDBJ databases">
        <title>Genome sequence of Leptolinea tardivitalis DSM 16556.</title>
        <authorList>
            <person name="Hemp J."/>
            <person name="Ward L.M."/>
            <person name="Pace L.A."/>
            <person name="Fischer W.W."/>
        </authorList>
    </citation>
    <scope>NUCLEOTIDE SEQUENCE [LARGE SCALE GENOMIC DNA]</scope>
    <source>
        <strain evidence="11 12">YMTK-2</strain>
    </source>
</reference>
<feature type="short sequence motif" description="'HIGH' region" evidence="8">
    <location>
        <begin position="124"/>
        <end position="134"/>
    </location>
</feature>
<evidence type="ECO:0000313" key="11">
    <source>
        <dbReference type="EMBL" id="KPL71966.1"/>
    </source>
</evidence>
<comment type="similarity">
    <text evidence="1 8 9">Belongs to the class-I aminoacyl-tRNA synthetase family.</text>
</comment>
<dbReference type="AlphaFoldDB" id="A0A0P6XQZ4"/>
<proteinExistence type="inferred from homology"/>
<dbReference type="Pfam" id="PF05746">
    <property type="entry name" value="DALR_1"/>
    <property type="match status" value="1"/>
</dbReference>
<dbReference type="Gene3D" id="3.40.50.620">
    <property type="entry name" value="HUPs"/>
    <property type="match status" value="1"/>
</dbReference>
<protein>
    <recommendedName>
        <fullName evidence="8">Arginine--tRNA ligase</fullName>
        <ecNumber evidence="8">6.1.1.19</ecNumber>
    </recommendedName>
    <alternativeName>
        <fullName evidence="8">Arginyl-tRNA synthetase</fullName>
        <shortName evidence="8">ArgRS</shortName>
    </alternativeName>
</protein>
<keyword evidence="5 8" id="KW-0648">Protein biosynthesis</keyword>
<sequence>MLSYFKKNNLPIETVQWNWIPFSGHWGISTSFFQAAALEARSGKGGNVGARANEMAAEVAAELKQNGQPPAGFERVEAVKGYLNLYFSTFSFASRVVGTVLTDGKQYGINQKVNQRVMVEFSQPNTHKAFHVGHLRNVILGNAVCNILTSAGYDVVRANYIGDIGLHVIKWLWNYLTYHKGEQPGEDRYRWMTDLYTEADRRYNDDPEAEPQVRALFARWDARDPELVNLWEQTRQWSLEGFAQIYKTLNVPFDHYYYESEVEESGKEFVERMIKMGIARDERPDGAVIVPLDDLAGTKEKYRVLVVLRSDGTSLYSTKDLPLAVKKFEMFHLDRSVYVIDVRQSLYMQQIYKTLDLMGYDFAKKCYHLAYEIVNLPGNVTMSSRDGTVVLLEDLINEATARALKIVEEKNPDLSLEDKQAVARMVALGGIKYSMLSRDNTKIVTFDWETALTFEGQAAPYIQYAFVRANSILRKANQQIPDEKPVEFELSPQEIQLIDLISRFSHEIARAAAEYKPMLIANYSFTLAQAFNDFYNTCPVLSAEEPARSFRLRLTAAARQVISNSLALLGIDSPEVM</sequence>
<dbReference type="SUPFAM" id="SSF55190">
    <property type="entry name" value="Arginyl-tRNA synthetase (ArgRS), N-terminal 'additional' domain"/>
    <property type="match status" value="1"/>
</dbReference>
<dbReference type="PANTHER" id="PTHR11956">
    <property type="entry name" value="ARGINYL-TRNA SYNTHETASE"/>
    <property type="match status" value="1"/>
</dbReference>
<evidence type="ECO:0000256" key="6">
    <source>
        <dbReference type="ARBA" id="ARBA00023146"/>
    </source>
</evidence>
<dbReference type="Gene3D" id="1.10.730.10">
    <property type="entry name" value="Isoleucyl-tRNA Synthetase, Domain 1"/>
    <property type="match status" value="1"/>
</dbReference>
<evidence type="ECO:0000256" key="9">
    <source>
        <dbReference type="RuleBase" id="RU363038"/>
    </source>
</evidence>
<dbReference type="InterPro" id="IPR001278">
    <property type="entry name" value="Arg-tRNA-ligase"/>
</dbReference>
<dbReference type="GO" id="GO:0006420">
    <property type="term" value="P:arginyl-tRNA aminoacylation"/>
    <property type="evidence" value="ECO:0007669"/>
    <property type="project" value="UniProtKB-UniRule"/>
</dbReference>
<dbReference type="InterPro" id="IPR008909">
    <property type="entry name" value="DALR_anticod-bd"/>
</dbReference>
<dbReference type="PANTHER" id="PTHR11956:SF5">
    <property type="entry name" value="ARGININE--TRNA LIGASE, CYTOPLASMIC"/>
    <property type="match status" value="1"/>
</dbReference>
<dbReference type="NCBIfam" id="TIGR00456">
    <property type="entry name" value="argS"/>
    <property type="match status" value="1"/>
</dbReference>
<dbReference type="SMART" id="SM00836">
    <property type="entry name" value="DALR_1"/>
    <property type="match status" value="1"/>
</dbReference>
<dbReference type="HAMAP" id="MF_00123">
    <property type="entry name" value="Arg_tRNA_synth"/>
    <property type="match status" value="1"/>
</dbReference>
<keyword evidence="6 8" id="KW-0030">Aminoacyl-tRNA synthetase</keyword>
<keyword evidence="8" id="KW-0963">Cytoplasm</keyword>
<evidence type="ECO:0000256" key="2">
    <source>
        <dbReference type="ARBA" id="ARBA00022598"/>
    </source>
</evidence>
<dbReference type="EC" id="6.1.1.19" evidence="8"/>
<dbReference type="InterPro" id="IPR036695">
    <property type="entry name" value="Arg-tRNA-synth_N_sf"/>
</dbReference>
<dbReference type="GO" id="GO:0004814">
    <property type="term" value="F:arginine-tRNA ligase activity"/>
    <property type="evidence" value="ECO:0007669"/>
    <property type="project" value="UniProtKB-UniRule"/>
</dbReference>
<comment type="subcellular location">
    <subcellularLocation>
        <location evidence="8">Cytoplasm</location>
    </subcellularLocation>
</comment>
<evidence type="ECO:0000256" key="5">
    <source>
        <dbReference type="ARBA" id="ARBA00022917"/>
    </source>
</evidence>
<gene>
    <name evidence="8" type="primary">argS</name>
    <name evidence="11" type="ORF">ADM99_10530</name>
</gene>
<feature type="domain" description="DALR anticodon binding" evidence="10">
    <location>
        <begin position="462"/>
        <end position="577"/>
    </location>
</feature>